<proteinExistence type="predicted"/>
<keyword evidence="7" id="KW-1185">Reference proteome</keyword>
<feature type="region of interest" description="Disordered" evidence="5">
    <location>
        <begin position="279"/>
        <end position="326"/>
    </location>
</feature>
<evidence type="ECO:0000256" key="5">
    <source>
        <dbReference type="SAM" id="MobiDB-lite"/>
    </source>
</evidence>
<sequence>MGPIRGLCVSGIGVKRWRVSGVSESDWTVGWPCCWRWWKSSSSSVTDSDGDGIPDYREEAGLLVGNGTRIETDPTAADTDGDTLTDSQEFDFDDPETHPTTDREFYDTVSDPNKRDTDGDGLNDDIEREGWDIPVVSADGADRPLRFDSACQQRETDSGTIEWKGEDCTPNDDVLQVSSSPLTADTDGDGLTDDVERNRTYTDPTAEQTYAITDRHEQYLKPVLEAKLEGIGVPVSRVRSGDGDIELTDATDDFDFQFDRVEGPDEDFDAPGRIDRLTLEETDLSGAPTDTWYANKQEIRTDPWVSDTDDDGLTDGQEARYLTRVE</sequence>
<keyword evidence="4" id="KW-0106">Calcium</keyword>
<feature type="region of interest" description="Disordered" evidence="5">
    <location>
        <begin position="62"/>
        <end position="127"/>
    </location>
</feature>
<evidence type="ECO:0000256" key="2">
    <source>
        <dbReference type="ARBA" id="ARBA00022525"/>
    </source>
</evidence>
<dbReference type="InterPro" id="IPR059100">
    <property type="entry name" value="TSP3_bac"/>
</dbReference>
<dbReference type="InterPro" id="IPR028974">
    <property type="entry name" value="TSP_type-3_rpt"/>
</dbReference>
<comment type="subcellular location">
    <subcellularLocation>
        <location evidence="1">Secreted</location>
    </subcellularLocation>
</comment>
<dbReference type="EMBL" id="CP001689">
    <property type="protein sequence ID" value="ACV49449.1"/>
    <property type="molecule type" value="Genomic_DNA"/>
</dbReference>
<feature type="region of interest" description="Disordered" evidence="5">
    <location>
        <begin position="154"/>
        <end position="206"/>
    </location>
</feature>
<dbReference type="eggNOG" id="arCOG07561">
    <property type="taxonomic scope" value="Archaea"/>
</dbReference>
<name>C7P554_HALMD</name>
<keyword evidence="6" id="KW-0614">Plasmid</keyword>
<evidence type="ECO:0000256" key="3">
    <source>
        <dbReference type="ARBA" id="ARBA00022729"/>
    </source>
</evidence>
<protein>
    <submittedName>
        <fullName evidence="6">Uncharacterized protein</fullName>
    </submittedName>
</protein>
<organism evidence="6 7">
    <name type="scientific">Halomicrobium mukohataei (strain ATCC 700874 / DSM 12286 / JCM 9738 / NCIMB 13541)</name>
    <name type="common">Haloarcula mukohataei</name>
    <dbReference type="NCBI Taxonomy" id="485914"/>
    <lineage>
        <taxon>Archaea</taxon>
        <taxon>Methanobacteriati</taxon>
        <taxon>Methanobacteriota</taxon>
        <taxon>Stenosarchaea group</taxon>
        <taxon>Halobacteria</taxon>
        <taxon>Halobacteriales</taxon>
        <taxon>Haloarculaceae</taxon>
        <taxon>Halomicrobium</taxon>
    </lineage>
</organism>
<feature type="compositionally biased region" description="Basic and acidic residues" evidence="5">
    <location>
        <begin position="95"/>
        <end position="118"/>
    </location>
</feature>
<dbReference type="GO" id="GO:0005509">
    <property type="term" value="F:calcium ion binding"/>
    <property type="evidence" value="ECO:0007669"/>
    <property type="project" value="InterPro"/>
</dbReference>
<evidence type="ECO:0000313" key="7">
    <source>
        <dbReference type="Proteomes" id="UP000001746"/>
    </source>
</evidence>
<geneLocation type="plasmid" evidence="6 7">
    <name>pHmuk01</name>
</geneLocation>
<feature type="compositionally biased region" description="Basic and acidic residues" evidence="5">
    <location>
        <begin position="317"/>
        <end position="326"/>
    </location>
</feature>
<evidence type="ECO:0000313" key="6">
    <source>
        <dbReference type="EMBL" id="ACV49449.1"/>
    </source>
</evidence>
<gene>
    <name evidence="6" type="ordered locus">Hmuk_3363</name>
</gene>
<dbReference type="HOGENOM" id="CLU_851543_0_0_2"/>
<evidence type="ECO:0000256" key="1">
    <source>
        <dbReference type="ARBA" id="ARBA00004613"/>
    </source>
</evidence>
<dbReference type="KEGG" id="hmu:Hmuk_3363"/>
<dbReference type="Proteomes" id="UP000001746">
    <property type="component" value="Plasmid pHmuk01"/>
</dbReference>
<keyword evidence="3" id="KW-0732">Signal</keyword>
<feature type="compositionally biased region" description="Acidic residues" evidence="5">
    <location>
        <begin position="79"/>
        <end position="94"/>
    </location>
</feature>
<dbReference type="AlphaFoldDB" id="C7P554"/>
<evidence type="ECO:0000256" key="4">
    <source>
        <dbReference type="ARBA" id="ARBA00022837"/>
    </source>
</evidence>
<accession>C7P554</accession>
<reference evidence="7" key="1">
    <citation type="journal article" date="2009" name="Stand. Genomic Sci.">
        <title>Complete genome sequence of Halomicrobium mukohataei type strain (arg-2).</title>
        <authorList>
            <person name="Tindall B.J."/>
            <person name="Schneider S."/>
            <person name="Lapidus A."/>
            <person name="Copeland A."/>
            <person name="Glavina Del Rio T."/>
            <person name="Nolan M."/>
            <person name="Lucas S."/>
            <person name="Chen F."/>
            <person name="Tice H."/>
            <person name="Cheng J.F."/>
            <person name="Saunders E."/>
            <person name="Bruce D."/>
            <person name="Goodwin L."/>
            <person name="Pitluck S."/>
            <person name="Mikhailova N."/>
            <person name="Pati A."/>
            <person name="Ivanova N."/>
            <person name="Mavrommatis K."/>
            <person name="Chen A."/>
            <person name="Palaniappan K."/>
            <person name="Chain P."/>
            <person name="Land M."/>
            <person name="Hauser L."/>
            <person name="Chang Y.J."/>
            <person name="Jeffries C.D."/>
            <person name="Brettin T."/>
            <person name="Han C."/>
            <person name="Rohde M."/>
            <person name="Goker M."/>
            <person name="Bristow J."/>
            <person name="Eisen J.A."/>
            <person name="Markowitz V."/>
            <person name="Hugenholtz P."/>
            <person name="Klenk H.P."/>
            <person name="Kyrpides N.C."/>
            <person name="Detter J.C."/>
        </authorList>
    </citation>
    <scope>NUCLEOTIDE SEQUENCE [LARGE SCALE GENOMIC DNA]</scope>
    <source>
        <strain evidence="7">ATCC 700874 / DSM 12286 / JCM 9738 / NCIMB 13541</strain>
        <plasmid evidence="7">Plasmid pHmuk01</plasmid>
    </source>
</reference>
<dbReference type="SUPFAM" id="SSF103647">
    <property type="entry name" value="TSP type-3 repeat"/>
    <property type="match status" value="1"/>
</dbReference>
<dbReference type="Pfam" id="PF18884">
    <property type="entry name" value="TSP3_bac"/>
    <property type="match status" value="4"/>
</dbReference>
<keyword evidence="2" id="KW-0964">Secreted</keyword>